<dbReference type="AlphaFoldDB" id="A0A1B9FTR1"/>
<feature type="transmembrane region" description="Helical" evidence="7">
    <location>
        <begin position="503"/>
        <end position="525"/>
    </location>
</feature>
<dbReference type="GeneID" id="30212196"/>
<dbReference type="STRING" id="1296100.A0A1B9FTR1"/>
<feature type="transmembrane region" description="Helical" evidence="7">
    <location>
        <begin position="448"/>
        <end position="469"/>
    </location>
</feature>
<dbReference type="RefSeq" id="XP_019043223.1">
    <property type="nucleotide sequence ID" value="XM_019194387.1"/>
</dbReference>
<dbReference type="GO" id="GO:0072657">
    <property type="term" value="P:protein localization to membrane"/>
    <property type="evidence" value="ECO:0007669"/>
    <property type="project" value="TreeGrafter"/>
</dbReference>
<feature type="transmembrane region" description="Helical" evidence="7">
    <location>
        <begin position="279"/>
        <end position="301"/>
    </location>
</feature>
<evidence type="ECO:0000313" key="10">
    <source>
        <dbReference type="Proteomes" id="UP000092730"/>
    </source>
</evidence>
<reference evidence="9" key="4">
    <citation type="submission" date="2024-02" db="EMBL/GenBank/DDBJ databases">
        <title>Comparative genomics of Cryptococcus and Kwoniella reveals pathogenesis evolution and contrasting modes of karyotype evolution via chromosome fusion or intercentromeric recombination.</title>
        <authorList>
            <person name="Coelho M.A."/>
            <person name="David-Palma M."/>
            <person name="Shea T."/>
            <person name="Bowers K."/>
            <person name="McGinley-Smith S."/>
            <person name="Mohammad A.W."/>
            <person name="Gnirke A."/>
            <person name="Yurkov A.M."/>
            <person name="Nowrousian M."/>
            <person name="Sun S."/>
            <person name="Cuomo C.A."/>
            <person name="Heitman J."/>
        </authorList>
    </citation>
    <scope>NUCLEOTIDE SEQUENCE</scope>
    <source>
        <strain evidence="9">CBS 10118</strain>
    </source>
</reference>
<dbReference type="KEGG" id="kbi:30212196"/>
<feature type="transmembrane region" description="Helical" evidence="7">
    <location>
        <begin position="602"/>
        <end position="631"/>
    </location>
</feature>
<accession>A0A1B9FTR1</accession>
<keyword evidence="4 7" id="KW-0732">Signal</keyword>
<evidence type="ECO:0000313" key="8">
    <source>
        <dbReference type="EMBL" id="OCF22153.1"/>
    </source>
</evidence>
<name>A0A1B9FTR1_9TREE</name>
<feature type="transmembrane region" description="Helical" evidence="7">
    <location>
        <begin position="531"/>
        <end position="559"/>
    </location>
</feature>
<dbReference type="Pfam" id="PF02990">
    <property type="entry name" value="EMP70"/>
    <property type="match status" value="1"/>
</dbReference>
<dbReference type="OrthoDB" id="1666796at2759"/>
<evidence type="ECO:0000256" key="2">
    <source>
        <dbReference type="ARBA" id="ARBA00005227"/>
    </source>
</evidence>
<dbReference type="VEuPathDB" id="FungiDB:I302_07797"/>
<evidence type="ECO:0000256" key="6">
    <source>
        <dbReference type="ARBA" id="ARBA00023136"/>
    </source>
</evidence>
<dbReference type="GO" id="GO:0005737">
    <property type="term" value="C:cytoplasm"/>
    <property type="evidence" value="ECO:0007669"/>
    <property type="project" value="UniProtKB-ARBA"/>
</dbReference>
<proteinExistence type="inferred from homology"/>
<reference evidence="8" key="1">
    <citation type="submission" date="2013-07" db="EMBL/GenBank/DDBJ databases">
        <title>The Genome Sequence of Cryptococcus bestiolae CBS10118.</title>
        <authorList>
            <consortium name="The Broad Institute Genome Sequencing Platform"/>
            <person name="Cuomo C."/>
            <person name="Litvintseva A."/>
            <person name="Chen Y."/>
            <person name="Heitman J."/>
            <person name="Sun S."/>
            <person name="Springer D."/>
            <person name="Dromer F."/>
            <person name="Young S.K."/>
            <person name="Zeng Q."/>
            <person name="Gargeya S."/>
            <person name="Fitzgerald M."/>
            <person name="Abouelleil A."/>
            <person name="Alvarado L."/>
            <person name="Berlin A.M."/>
            <person name="Chapman S.B."/>
            <person name="Dewar J."/>
            <person name="Goldberg J."/>
            <person name="Griggs A."/>
            <person name="Gujja S."/>
            <person name="Hansen M."/>
            <person name="Howarth C."/>
            <person name="Imamovic A."/>
            <person name="Larimer J."/>
            <person name="McCowan C."/>
            <person name="Murphy C."/>
            <person name="Pearson M."/>
            <person name="Priest M."/>
            <person name="Roberts A."/>
            <person name="Saif S."/>
            <person name="Shea T."/>
            <person name="Sykes S."/>
            <person name="Wortman J."/>
            <person name="Nusbaum C."/>
            <person name="Birren B."/>
        </authorList>
    </citation>
    <scope>NUCLEOTIDE SEQUENCE [LARGE SCALE GENOMIC DNA]</scope>
    <source>
        <strain evidence="8">CBS 10118</strain>
    </source>
</reference>
<comment type="similarity">
    <text evidence="2 7">Belongs to the nonaspanin (TM9SF) (TC 9.A.2) family.</text>
</comment>
<keyword evidence="5 7" id="KW-1133">Transmembrane helix</keyword>
<dbReference type="GO" id="GO:0016020">
    <property type="term" value="C:membrane"/>
    <property type="evidence" value="ECO:0007669"/>
    <property type="project" value="UniProtKB-SubCell"/>
</dbReference>
<keyword evidence="10" id="KW-1185">Reference proteome</keyword>
<feature type="transmembrane region" description="Helical" evidence="7">
    <location>
        <begin position="375"/>
        <end position="396"/>
    </location>
</feature>
<evidence type="ECO:0000313" key="9">
    <source>
        <dbReference type="EMBL" id="WVW86608.1"/>
    </source>
</evidence>
<dbReference type="EMBL" id="CP144548">
    <property type="protein sequence ID" value="WVW86608.1"/>
    <property type="molecule type" value="Genomic_DNA"/>
</dbReference>
<dbReference type="PANTHER" id="PTHR10766">
    <property type="entry name" value="TRANSMEMBRANE 9 SUPERFAMILY PROTEIN"/>
    <property type="match status" value="1"/>
</dbReference>
<comment type="subcellular location">
    <subcellularLocation>
        <location evidence="1">Membrane</location>
        <topology evidence="1">Multi-pass membrane protein</topology>
    </subcellularLocation>
</comment>
<reference evidence="9" key="2">
    <citation type="submission" date="2013-07" db="EMBL/GenBank/DDBJ databases">
        <authorList>
            <consortium name="The Broad Institute Genome Sequencing Platform"/>
            <person name="Cuomo C."/>
            <person name="Litvintseva A."/>
            <person name="Chen Y."/>
            <person name="Heitman J."/>
            <person name="Sun S."/>
            <person name="Springer D."/>
            <person name="Dromer F."/>
            <person name="Young S.K."/>
            <person name="Zeng Q."/>
            <person name="Gargeya S."/>
            <person name="Fitzgerald M."/>
            <person name="Abouelleil A."/>
            <person name="Alvarado L."/>
            <person name="Berlin A.M."/>
            <person name="Chapman S.B."/>
            <person name="Dewar J."/>
            <person name="Goldberg J."/>
            <person name="Griggs A."/>
            <person name="Gujja S."/>
            <person name="Hansen M."/>
            <person name="Howarth C."/>
            <person name="Imamovic A."/>
            <person name="Larimer J."/>
            <person name="McCowan C."/>
            <person name="Murphy C."/>
            <person name="Pearson M."/>
            <person name="Priest M."/>
            <person name="Roberts A."/>
            <person name="Saif S."/>
            <person name="Shea T."/>
            <person name="Sykes S."/>
            <person name="Wortman J."/>
            <person name="Nusbaum C."/>
            <person name="Birren B."/>
        </authorList>
    </citation>
    <scope>NUCLEOTIDE SEQUENCE</scope>
    <source>
        <strain evidence="9">CBS 10118</strain>
    </source>
</reference>
<gene>
    <name evidence="8" type="ORF">I302_07797</name>
    <name evidence="9" type="ORF">I302_108661</name>
</gene>
<dbReference type="PANTHER" id="PTHR10766:SF111">
    <property type="entry name" value="TRANSMEMBRANE 9 SUPERFAMILY MEMBER 2"/>
    <property type="match status" value="1"/>
</dbReference>
<evidence type="ECO:0000256" key="4">
    <source>
        <dbReference type="ARBA" id="ARBA00022729"/>
    </source>
</evidence>
<sequence length="641" mass="72358">MFPSPLPLVVLLYTLVLPLTSAFYLPGTAPRDYLQGESIDVFVNTLTPMLNSKLHSLISYDYYDPHFHFCQPPGGPVKQPESLGSILFGDRILSSPYEINMMENQTCKLLCQASVPKDDAKFINDRIKEDYGLNFIIDGLPSSEMKRDSKTNEIFLDAQGFNLGDDETIPDKPALNNHYDIYIQYHQKDYSGSYSYLPGSGLQQKQYRVVGVLVYPRTVNSMTSGSNQPDCFTNQPFYLSEASNNEFYYTYSVSFIPSDIPWGLRWDSYLHVFDPKIHWFSLINSLVIVGFLVFMVMMILYRTISKDISRYNSIDLSEDVQEDYGWKLVHGEVFRLPQRPMLLSVMVGNGLHLICMILVTLIFALFGFLSPSNRGSLATVLLICWTLFSCVSGYASSRTFSTLGGDQWKSNMILTTVLFPIVIFSVIGLLNLFLVFSGSSGAVPFGTILAILLLWFLISVPLSVAGYFYGMKHGSFSNPTKTSSIPRQIPPCPWYLNPIPSAILGGILPFGAAFVELYFVLSSLFGNRAYYAFGFLFLTFSVVALTTATTTVLFVYFVLCAEEYRWHWRSFAIGGGSAFWLFVYGIWYWASRLSLDSFTSVVLYFGYLFLFSLLNFLIGGSIGYVATYFAIRRLYASIRVD</sequence>
<feature type="transmembrane region" description="Helical" evidence="7">
    <location>
        <begin position="571"/>
        <end position="590"/>
    </location>
</feature>
<feature type="chain" id="PRO_5042304747" description="Transmembrane 9 superfamily member" evidence="7">
    <location>
        <begin position="23"/>
        <end position="641"/>
    </location>
</feature>
<dbReference type="InterPro" id="IPR004240">
    <property type="entry name" value="EMP70"/>
</dbReference>
<keyword evidence="6 7" id="KW-0472">Membrane</keyword>
<protein>
    <recommendedName>
        <fullName evidence="7">Transmembrane 9 superfamily member</fullName>
    </recommendedName>
</protein>
<dbReference type="GO" id="GO:0007034">
    <property type="term" value="P:vacuolar transport"/>
    <property type="evidence" value="ECO:0007669"/>
    <property type="project" value="TreeGrafter"/>
</dbReference>
<organism evidence="8">
    <name type="scientific">Kwoniella bestiolae CBS 10118</name>
    <dbReference type="NCBI Taxonomy" id="1296100"/>
    <lineage>
        <taxon>Eukaryota</taxon>
        <taxon>Fungi</taxon>
        <taxon>Dikarya</taxon>
        <taxon>Basidiomycota</taxon>
        <taxon>Agaricomycotina</taxon>
        <taxon>Tremellomycetes</taxon>
        <taxon>Tremellales</taxon>
        <taxon>Cryptococcaceae</taxon>
        <taxon>Kwoniella</taxon>
    </lineage>
</organism>
<keyword evidence="3 7" id="KW-0812">Transmembrane</keyword>
<dbReference type="Proteomes" id="UP000092730">
    <property type="component" value="Chromosome 8"/>
</dbReference>
<evidence type="ECO:0000256" key="7">
    <source>
        <dbReference type="RuleBase" id="RU363079"/>
    </source>
</evidence>
<feature type="signal peptide" evidence="7">
    <location>
        <begin position="1"/>
        <end position="22"/>
    </location>
</feature>
<evidence type="ECO:0000256" key="3">
    <source>
        <dbReference type="ARBA" id="ARBA00022692"/>
    </source>
</evidence>
<reference evidence="8" key="3">
    <citation type="submission" date="2014-01" db="EMBL/GenBank/DDBJ databases">
        <title>Evolution of pathogenesis and genome organization in the Tremellales.</title>
        <authorList>
            <person name="Cuomo C."/>
            <person name="Litvintseva A."/>
            <person name="Heitman J."/>
            <person name="Chen Y."/>
            <person name="Sun S."/>
            <person name="Springer D."/>
            <person name="Dromer F."/>
            <person name="Young S."/>
            <person name="Zeng Q."/>
            <person name="Chapman S."/>
            <person name="Gujja S."/>
            <person name="Saif S."/>
            <person name="Birren B."/>
        </authorList>
    </citation>
    <scope>NUCLEOTIDE SEQUENCE</scope>
    <source>
        <strain evidence="8">CBS 10118</strain>
    </source>
</reference>
<feature type="transmembrane region" description="Helical" evidence="7">
    <location>
        <begin position="417"/>
        <end position="436"/>
    </location>
</feature>
<dbReference type="EMBL" id="KI894025">
    <property type="protein sequence ID" value="OCF22153.1"/>
    <property type="molecule type" value="Genomic_DNA"/>
</dbReference>
<evidence type="ECO:0000256" key="5">
    <source>
        <dbReference type="ARBA" id="ARBA00022989"/>
    </source>
</evidence>
<feature type="transmembrane region" description="Helical" evidence="7">
    <location>
        <begin position="342"/>
        <end position="369"/>
    </location>
</feature>
<evidence type="ECO:0000256" key="1">
    <source>
        <dbReference type="ARBA" id="ARBA00004141"/>
    </source>
</evidence>